<dbReference type="PANTHER" id="PTHR30237:SF6">
    <property type="entry name" value="CARBOXYPEPTIDASE YOCD-RELATED"/>
    <property type="match status" value="1"/>
</dbReference>
<gene>
    <name evidence="6" type="ORF">HQN60_00495</name>
</gene>
<evidence type="ECO:0000256" key="1">
    <source>
        <dbReference type="ARBA" id="ARBA00010233"/>
    </source>
</evidence>
<evidence type="ECO:0000259" key="4">
    <source>
        <dbReference type="Pfam" id="PF02016"/>
    </source>
</evidence>
<dbReference type="Pfam" id="PF02016">
    <property type="entry name" value="Peptidase_S66"/>
    <property type="match status" value="1"/>
</dbReference>
<dbReference type="Pfam" id="PF17676">
    <property type="entry name" value="Peptidase_S66C"/>
    <property type="match status" value="1"/>
</dbReference>
<dbReference type="Proteomes" id="UP000504844">
    <property type="component" value="Chromosome"/>
</dbReference>
<dbReference type="InterPro" id="IPR040921">
    <property type="entry name" value="Peptidase_S66C"/>
</dbReference>
<feature type="active site" description="Charge relay system" evidence="3">
    <location>
        <position position="228"/>
    </location>
</feature>
<dbReference type="PANTHER" id="PTHR30237">
    <property type="entry name" value="MURAMOYLTETRAPEPTIDE CARBOXYPEPTIDASE"/>
    <property type="match status" value="1"/>
</dbReference>
<name>A0A6M8SM67_9NEIS</name>
<keyword evidence="7" id="KW-1185">Reference proteome</keyword>
<dbReference type="InterPro" id="IPR027478">
    <property type="entry name" value="LdcA_N"/>
</dbReference>
<dbReference type="CDD" id="cd07062">
    <property type="entry name" value="Peptidase_S66_mccF_like"/>
    <property type="match status" value="1"/>
</dbReference>
<evidence type="ECO:0000256" key="2">
    <source>
        <dbReference type="ARBA" id="ARBA00022801"/>
    </source>
</evidence>
<dbReference type="Gene3D" id="3.50.30.60">
    <property type="entry name" value="LD-carboxypeptidase A C-terminal domain-like"/>
    <property type="match status" value="1"/>
</dbReference>
<evidence type="ECO:0000259" key="5">
    <source>
        <dbReference type="Pfam" id="PF17676"/>
    </source>
</evidence>
<dbReference type="InterPro" id="IPR027461">
    <property type="entry name" value="Carboxypeptidase_A_C_sf"/>
</dbReference>
<protein>
    <submittedName>
        <fullName evidence="6">LD-carboxypeptidase</fullName>
    </submittedName>
</protein>
<dbReference type="Gene3D" id="3.40.50.10740">
    <property type="entry name" value="Class I glutamine amidotransferase-like"/>
    <property type="match status" value="1"/>
</dbReference>
<feature type="domain" description="LD-carboxypeptidase N-terminal" evidence="4">
    <location>
        <begin position="12"/>
        <end position="131"/>
    </location>
</feature>
<feature type="active site" description="Nucleophile" evidence="3">
    <location>
        <position position="111"/>
    </location>
</feature>
<keyword evidence="6" id="KW-0121">Carboxypeptidase</keyword>
<keyword evidence="2" id="KW-0378">Hydrolase</keyword>
<proteinExistence type="inferred from homology"/>
<dbReference type="SUPFAM" id="SSF52317">
    <property type="entry name" value="Class I glutamine amidotransferase-like"/>
    <property type="match status" value="1"/>
</dbReference>
<evidence type="ECO:0000313" key="6">
    <source>
        <dbReference type="EMBL" id="QKJ65338.1"/>
    </source>
</evidence>
<dbReference type="PIRSF" id="PIRSF028757">
    <property type="entry name" value="LD-carboxypeptidase"/>
    <property type="match status" value="1"/>
</dbReference>
<feature type="domain" description="LD-carboxypeptidase C-terminal" evidence="5">
    <location>
        <begin position="197"/>
        <end position="314"/>
    </location>
</feature>
<evidence type="ECO:0000313" key="7">
    <source>
        <dbReference type="Proteomes" id="UP000504844"/>
    </source>
</evidence>
<sequence length="328" mass="36667">MTGDKLQRGDKICVIAPSRSLGIISQHVIELATTRLNEIGLEVCFSKNCHQMDEFHSSSIEARIDDLHTAFSDKTVKGILTAIGGHNSNQLLNKIDYSIIKSNPKILCGFSDITALSNAIYTKTELITYNGPHFSTLGMAQELDYTIEYFKKCLMSENGYSITPSQYWSDDEWYINQDQRDFYPNTGYQVINTGQASGTIIGGNLCTFNLLQGSCFLPEPENAILFLEEDNLLELNTLSEFDRNLQSIIHLKSFHSVKGIVIGRFQTASQITLEQICKLIHSKPELNSIPVICNLDFGHTTPQLTFPIGGEAEIIATSTRCEIMIKKH</sequence>
<dbReference type="RefSeq" id="WP_173531848.1">
    <property type="nucleotide sequence ID" value="NZ_CP054143.1"/>
</dbReference>
<comment type="similarity">
    <text evidence="1">Belongs to the peptidase S66 family.</text>
</comment>
<organism evidence="6 7">
    <name type="scientific">Deefgea piscis</name>
    <dbReference type="NCBI Taxonomy" id="2739061"/>
    <lineage>
        <taxon>Bacteria</taxon>
        <taxon>Pseudomonadati</taxon>
        <taxon>Pseudomonadota</taxon>
        <taxon>Betaproteobacteria</taxon>
        <taxon>Neisseriales</taxon>
        <taxon>Chitinibacteraceae</taxon>
        <taxon>Deefgea</taxon>
    </lineage>
</organism>
<reference evidence="6 7" key="1">
    <citation type="submission" date="2020-05" db="EMBL/GenBank/DDBJ databases">
        <title>Complete genome sequence of Deefgea sp. D17.</title>
        <authorList>
            <person name="Bae J.-W."/>
            <person name="Han J.E."/>
        </authorList>
    </citation>
    <scope>NUCLEOTIDE SEQUENCE [LARGE SCALE GENOMIC DNA]</scope>
    <source>
        <strain evidence="6 7">D17</strain>
    </source>
</reference>
<dbReference type="EMBL" id="CP054143">
    <property type="protein sequence ID" value="QKJ65338.1"/>
    <property type="molecule type" value="Genomic_DNA"/>
</dbReference>
<keyword evidence="6" id="KW-0645">Protease</keyword>
<dbReference type="InterPro" id="IPR040449">
    <property type="entry name" value="Peptidase_S66_N"/>
</dbReference>
<accession>A0A6M8SM67</accession>
<dbReference type="GO" id="GO:0004180">
    <property type="term" value="F:carboxypeptidase activity"/>
    <property type="evidence" value="ECO:0007669"/>
    <property type="project" value="UniProtKB-KW"/>
</dbReference>
<dbReference type="AlphaFoldDB" id="A0A6M8SM67"/>
<feature type="active site" description="Charge relay system" evidence="3">
    <location>
        <position position="299"/>
    </location>
</feature>
<dbReference type="SUPFAM" id="SSF141986">
    <property type="entry name" value="LD-carboxypeptidase A C-terminal domain-like"/>
    <property type="match status" value="1"/>
</dbReference>
<dbReference type="KEGG" id="dee:HQN60_00495"/>
<dbReference type="InterPro" id="IPR029062">
    <property type="entry name" value="Class_I_gatase-like"/>
</dbReference>
<dbReference type="InterPro" id="IPR003507">
    <property type="entry name" value="S66_fam"/>
</dbReference>
<evidence type="ECO:0000256" key="3">
    <source>
        <dbReference type="PIRSR" id="PIRSR028757-1"/>
    </source>
</evidence>